<dbReference type="AlphaFoldDB" id="X1BS98"/>
<reference evidence="5" key="1">
    <citation type="journal article" date="2014" name="Front. Microbiol.">
        <title>High frequency of phylogenetically diverse reductive dehalogenase-homologous genes in deep subseafloor sedimentary metagenomes.</title>
        <authorList>
            <person name="Kawai M."/>
            <person name="Futagami T."/>
            <person name="Toyoda A."/>
            <person name="Takaki Y."/>
            <person name="Nishi S."/>
            <person name="Hori S."/>
            <person name="Arai W."/>
            <person name="Tsubouchi T."/>
            <person name="Morono Y."/>
            <person name="Uchiyama I."/>
            <person name="Ito T."/>
            <person name="Fujiyama A."/>
            <person name="Inagaki F."/>
            <person name="Takami H."/>
        </authorList>
    </citation>
    <scope>NUCLEOTIDE SEQUENCE</scope>
    <source>
        <strain evidence="5">Expedition CK06-06</strain>
    </source>
</reference>
<name>X1BS98_9ZZZZ</name>
<protein>
    <recommendedName>
        <fullName evidence="4">TonB-dependent receptor-like beta-barrel domain-containing protein</fullName>
    </recommendedName>
</protein>
<evidence type="ECO:0000259" key="4">
    <source>
        <dbReference type="Pfam" id="PF00593"/>
    </source>
</evidence>
<dbReference type="InterPro" id="IPR036942">
    <property type="entry name" value="Beta-barrel_TonB_sf"/>
</dbReference>
<proteinExistence type="predicted"/>
<gene>
    <name evidence="5" type="ORF">S01H4_43319</name>
</gene>
<evidence type="ECO:0000256" key="3">
    <source>
        <dbReference type="ARBA" id="ARBA00023237"/>
    </source>
</evidence>
<dbReference type="PANTHER" id="PTHR40980">
    <property type="entry name" value="PLUG DOMAIN-CONTAINING PROTEIN"/>
    <property type="match status" value="1"/>
</dbReference>
<dbReference type="EMBL" id="BART01023885">
    <property type="protein sequence ID" value="GAG97945.1"/>
    <property type="molecule type" value="Genomic_DNA"/>
</dbReference>
<feature type="domain" description="TonB-dependent receptor-like beta-barrel" evidence="4">
    <location>
        <begin position="3"/>
        <end position="283"/>
    </location>
</feature>
<accession>X1BS98</accession>
<comment type="caution">
    <text evidence="5">The sequence shown here is derived from an EMBL/GenBank/DDBJ whole genome shotgun (WGS) entry which is preliminary data.</text>
</comment>
<keyword evidence="2" id="KW-0472">Membrane</keyword>
<dbReference type="SUPFAM" id="SSF56935">
    <property type="entry name" value="Porins"/>
    <property type="match status" value="1"/>
</dbReference>
<evidence type="ECO:0000256" key="2">
    <source>
        <dbReference type="ARBA" id="ARBA00023136"/>
    </source>
</evidence>
<evidence type="ECO:0000256" key="1">
    <source>
        <dbReference type="ARBA" id="ARBA00004442"/>
    </source>
</evidence>
<dbReference type="PANTHER" id="PTHR40980:SF3">
    <property type="entry name" value="TONB-DEPENDENT RECEPTOR-LIKE BETA-BARREL DOMAIN-CONTAINING PROTEIN"/>
    <property type="match status" value="1"/>
</dbReference>
<dbReference type="GO" id="GO:0009279">
    <property type="term" value="C:cell outer membrane"/>
    <property type="evidence" value="ECO:0007669"/>
    <property type="project" value="UniProtKB-SubCell"/>
</dbReference>
<sequence>AGYLQTDFRASLDELRFLVGNIGVRLVNTETWISGFQNQGQGLEPFFQKNTYTDILPSFSMRMRVAERTALTLGAAKVMTHPAFNDLAPGIRVNNADKTAKSGNPDLEPFRADQYLAELTWAPVRGRRLSGMLTYRDAESFFVRGEESIEINDATFIVMRPINGYDGSILTASLKLDQNLRRMTKYLRNFDLSLSYTHNNSSTEMRDPYTGEKLPMPNTAEHVVRAGFNYSRAIFSGKLLYQWRGRALKSSFSESGLSIWNQPVGSLNLNLAWRLKGMFQLAFDA</sequence>
<organism evidence="5">
    <name type="scientific">marine sediment metagenome</name>
    <dbReference type="NCBI Taxonomy" id="412755"/>
    <lineage>
        <taxon>unclassified sequences</taxon>
        <taxon>metagenomes</taxon>
        <taxon>ecological metagenomes</taxon>
    </lineage>
</organism>
<dbReference type="Gene3D" id="2.40.170.20">
    <property type="entry name" value="TonB-dependent receptor, beta-barrel domain"/>
    <property type="match status" value="1"/>
</dbReference>
<feature type="non-terminal residue" evidence="5">
    <location>
        <position position="1"/>
    </location>
</feature>
<feature type="non-terminal residue" evidence="5">
    <location>
        <position position="285"/>
    </location>
</feature>
<keyword evidence="3" id="KW-0998">Cell outer membrane</keyword>
<evidence type="ECO:0000313" key="5">
    <source>
        <dbReference type="EMBL" id="GAG97945.1"/>
    </source>
</evidence>
<comment type="subcellular location">
    <subcellularLocation>
        <location evidence="1">Cell outer membrane</location>
    </subcellularLocation>
</comment>
<dbReference type="InterPro" id="IPR000531">
    <property type="entry name" value="Beta-barrel_TonB"/>
</dbReference>
<dbReference type="Pfam" id="PF00593">
    <property type="entry name" value="TonB_dep_Rec_b-barrel"/>
    <property type="match status" value="1"/>
</dbReference>